<dbReference type="EMBL" id="GECU01013909">
    <property type="protein sequence ID" value="JAS93797.1"/>
    <property type="molecule type" value="Transcribed_RNA"/>
</dbReference>
<sequence length="445" mass="50253">RQCPRHQCSRVPVPDMLPVAAVLLFVALASSNSTQPPDPQPCPPEKLTTYRVVLHTFWTRDLFPKHYPEWRPPAQWSKLIGKSHSRSYSLFRLGQKASPGVKAFSEIGRGDLLEAPGPGVFDEFVAPAIPTGAGRTEAQFFVDGNHSRVSLMSRIIPSPDWFIGIDSFNLCVDGNWLDTITIEVDPLDAGTDNGFTFTAPNWATSPQGVIYRITSRYPSHPAGSFYYPYLKRLPPIATFQFIKTREYELNEVFHHSEDDKRYDLVNLDQSNTISVINSNNDIQLEMEAERREQEMRLQQQLATKSTIARTNALIRHARKNRRRGLRRRQRLPFVTLTPPPPLALAPGVIPSGDKGALLNSIVQTYHDKESHKPRKSRKYRGSRDCRVGEWGEWGACSKTCGVGEMARRREVVKHARRGGKLCPPLLETKWCGTGNSLDCGSHPFW</sequence>
<evidence type="ECO:0000256" key="6">
    <source>
        <dbReference type="ARBA" id="ARBA00022889"/>
    </source>
</evidence>
<evidence type="ECO:0000259" key="10">
    <source>
        <dbReference type="PROSITE" id="PS51020"/>
    </source>
</evidence>
<dbReference type="InterPro" id="IPR009465">
    <property type="entry name" value="Spondin_N"/>
</dbReference>
<dbReference type="InterPro" id="IPR000884">
    <property type="entry name" value="TSP1_rpt"/>
</dbReference>
<dbReference type="InterPro" id="IPR044004">
    <property type="entry name" value="TSP1_spondin_dom"/>
</dbReference>
<evidence type="ECO:0000256" key="3">
    <source>
        <dbReference type="ARBA" id="ARBA00022530"/>
    </source>
</evidence>
<keyword evidence="6" id="KW-0130">Cell adhesion</keyword>
<evidence type="ECO:0000256" key="2">
    <source>
        <dbReference type="ARBA" id="ARBA00022525"/>
    </source>
</evidence>
<dbReference type="GO" id="GO:0046872">
    <property type="term" value="F:metal ion binding"/>
    <property type="evidence" value="ECO:0007669"/>
    <property type="project" value="UniProtKB-KW"/>
</dbReference>
<gene>
    <name evidence="11" type="ORF">g.45373</name>
</gene>
<dbReference type="InterPro" id="IPR036383">
    <property type="entry name" value="TSP1_rpt_sf"/>
</dbReference>
<dbReference type="Pfam" id="PF06468">
    <property type="entry name" value="Spond_N"/>
    <property type="match status" value="1"/>
</dbReference>
<evidence type="ECO:0000256" key="1">
    <source>
        <dbReference type="ARBA" id="ARBA00004498"/>
    </source>
</evidence>
<comment type="subcellular location">
    <subcellularLocation>
        <location evidence="1">Secreted</location>
        <location evidence="1">Extracellular space</location>
        <location evidence="1">Extracellular matrix</location>
    </subcellularLocation>
</comment>
<dbReference type="SUPFAM" id="SSF82895">
    <property type="entry name" value="TSP-1 type 1 repeat"/>
    <property type="match status" value="1"/>
</dbReference>
<dbReference type="SMART" id="SM00209">
    <property type="entry name" value="TSP1"/>
    <property type="match status" value="1"/>
</dbReference>
<keyword evidence="8" id="KW-0325">Glycoprotein</keyword>
<evidence type="ECO:0000256" key="7">
    <source>
        <dbReference type="ARBA" id="ARBA00023157"/>
    </source>
</evidence>
<name>A0A1B6J3P3_9HEMI</name>
<dbReference type="Gene3D" id="2.20.100.10">
    <property type="entry name" value="Thrombospondin type-1 (TSP1) repeat"/>
    <property type="match status" value="1"/>
</dbReference>
<dbReference type="NCBIfam" id="NF038123">
    <property type="entry name" value="NF038123_dom"/>
    <property type="match status" value="1"/>
</dbReference>
<dbReference type="InterPro" id="IPR051418">
    <property type="entry name" value="Spondin/Thrombospondin_T1"/>
</dbReference>
<dbReference type="Gene3D" id="2.60.40.2130">
    <property type="entry name" value="F-spondin domain"/>
    <property type="match status" value="1"/>
</dbReference>
<keyword evidence="5 9" id="KW-0732">Signal</keyword>
<evidence type="ECO:0000256" key="8">
    <source>
        <dbReference type="ARBA" id="ARBA00023180"/>
    </source>
</evidence>
<reference evidence="11" key="1">
    <citation type="submission" date="2015-11" db="EMBL/GenBank/DDBJ databases">
        <title>De novo transcriptome assembly of four potential Pierce s Disease insect vectors from Arizona vineyards.</title>
        <authorList>
            <person name="Tassone E.E."/>
        </authorList>
    </citation>
    <scope>NUCLEOTIDE SEQUENCE</scope>
</reference>
<dbReference type="GO" id="GO:0031012">
    <property type="term" value="C:extracellular matrix"/>
    <property type="evidence" value="ECO:0007669"/>
    <property type="project" value="TreeGrafter"/>
</dbReference>
<dbReference type="GO" id="GO:0007155">
    <property type="term" value="P:cell adhesion"/>
    <property type="evidence" value="ECO:0007669"/>
    <property type="project" value="UniProtKB-KW"/>
</dbReference>
<feature type="non-terminal residue" evidence="11">
    <location>
        <position position="1"/>
    </location>
</feature>
<evidence type="ECO:0000256" key="5">
    <source>
        <dbReference type="ARBA" id="ARBA00022729"/>
    </source>
</evidence>
<dbReference type="PANTHER" id="PTHR11311">
    <property type="entry name" value="SPONDIN"/>
    <property type="match status" value="1"/>
</dbReference>
<dbReference type="PROSITE" id="PS50092">
    <property type="entry name" value="TSP1"/>
    <property type="match status" value="1"/>
</dbReference>
<protein>
    <recommendedName>
        <fullName evidence="10">Spondin domain-containing protein</fullName>
    </recommendedName>
</protein>
<dbReference type="Pfam" id="PF19028">
    <property type="entry name" value="TSP1_spondin"/>
    <property type="match status" value="1"/>
</dbReference>
<feature type="domain" description="Spondin" evidence="10">
    <location>
        <begin position="38"/>
        <end position="221"/>
    </location>
</feature>
<keyword evidence="3" id="KW-0272">Extracellular matrix</keyword>
<accession>A0A1B6J3P3</accession>
<keyword evidence="7" id="KW-1015">Disulfide bond</keyword>
<organism evidence="11">
    <name type="scientific">Homalodisca liturata</name>
    <dbReference type="NCBI Taxonomy" id="320908"/>
    <lineage>
        <taxon>Eukaryota</taxon>
        <taxon>Metazoa</taxon>
        <taxon>Ecdysozoa</taxon>
        <taxon>Arthropoda</taxon>
        <taxon>Hexapoda</taxon>
        <taxon>Insecta</taxon>
        <taxon>Pterygota</taxon>
        <taxon>Neoptera</taxon>
        <taxon>Paraneoptera</taxon>
        <taxon>Hemiptera</taxon>
        <taxon>Auchenorrhyncha</taxon>
        <taxon>Membracoidea</taxon>
        <taxon>Cicadellidae</taxon>
        <taxon>Cicadellinae</taxon>
        <taxon>Proconiini</taxon>
        <taxon>Homalodisca</taxon>
    </lineage>
</organism>
<evidence type="ECO:0000256" key="9">
    <source>
        <dbReference type="SAM" id="SignalP"/>
    </source>
</evidence>
<dbReference type="AlphaFoldDB" id="A0A1B6J3P3"/>
<keyword evidence="2" id="KW-0964">Secreted</keyword>
<proteinExistence type="predicted"/>
<dbReference type="PROSITE" id="PS51020">
    <property type="entry name" value="SPONDIN"/>
    <property type="match status" value="1"/>
</dbReference>
<feature type="chain" id="PRO_5008585635" description="Spondin domain-containing protein" evidence="9">
    <location>
        <begin position="32"/>
        <end position="445"/>
    </location>
</feature>
<evidence type="ECO:0000313" key="11">
    <source>
        <dbReference type="EMBL" id="JAS93797.1"/>
    </source>
</evidence>
<dbReference type="PANTHER" id="PTHR11311:SF15">
    <property type="entry name" value="SPONDIN-2"/>
    <property type="match status" value="1"/>
</dbReference>
<feature type="signal peptide" evidence="9">
    <location>
        <begin position="1"/>
        <end position="31"/>
    </location>
</feature>
<keyword evidence="4" id="KW-0479">Metal-binding</keyword>
<dbReference type="InterPro" id="IPR038678">
    <property type="entry name" value="Spondin_N_sf"/>
</dbReference>
<evidence type="ECO:0000256" key="4">
    <source>
        <dbReference type="ARBA" id="ARBA00022723"/>
    </source>
</evidence>